<dbReference type="AlphaFoldDB" id="A0AAD6S3L1"/>
<comment type="caution">
    <text evidence="2">The sequence shown here is derived from an EMBL/GenBank/DDBJ whole genome shotgun (WGS) entry which is preliminary data.</text>
</comment>
<feature type="compositionally biased region" description="Polar residues" evidence="1">
    <location>
        <begin position="249"/>
        <end position="264"/>
    </location>
</feature>
<feature type="region of interest" description="Disordered" evidence="1">
    <location>
        <begin position="209"/>
        <end position="274"/>
    </location>
</feature>
<proteinExistence type="predicted"/>
<evidence type="ECO:0000313" key="2">
    <source>
        <dbReference type="EMBL" id="KAJ7019300.1"/>
    </source>
</evidence>
<protein>
    <submittedName>
        <fullName evidence="2">Uncharacterized protein</fullName>
    </submittedName>
</protein>
<name>A0AAD6S3L1_9AGAR</name>
<evidence type="ECO:0000313" key="3">
    <source>
        <dbReference type="Proteomes" id="UP001218188"/>
    </source>
</evidence>
<keyword evidence="3" id="KW-1185">Reference proteome</keyword>
<accession>A0AAD6S3L1</accession>
<gene>
    <name evidence="2" type="ORF">C8F04DRAFT_1197849</name>
</gene>
<organism evidence="2 3">
    <name type="scientific">Mycena alexandri</name>
    <dbReference type="NCBI Taxonomy" id="1745969"/>
    <lineage>
        <taxon>Eukaryota</taxon>
        <taxon>Fungi</taxon>
        <taxon>Dikarya</taxon>
        <taxon>Basidiomycota</taxon>
        <taxon>Agaricomycotina</taxon>
        <taxon>Agaricomycetes</taxon>
        <taxon>Agaricomycetidae</taxon>
        <taxon>Agaricales</taxon>
        <taxon>Marasmiineae</taxon>
        <taxon>Mycenaceae</taxon>
        <taxon>Mycena</taxon>
    </lineage>
</organism>
<dbReference type="Proteomes" id="UP001218188">
    <property type="component" value="Unassembled WGS sequence"/>
</dbReference>
<feature type="compositionally biased region" description="Basic and acidic residues" evidence="1">
    <location>
        <begin position="218"/>
        <end position="228"/>
    </location>
</feature>
<evidence type="ECO:0000256" key="1">
    <source>
        <dbReference type="SAM" id="MobiDB-lite"/>
    </source>
</evidence>
<dbReference type="EMBL" id="JARJCM010000299">
    <property type="protein sequence ID" value="KAJ7019300.1"/>
    <property type="molecule type" value="Genomic_DNA"/>
</dbReference>
<feature type="compositionally biased region" description="Polar residues" evidence="1">
    <location>
        <begin position="229"/>
        <end position="241"/>
    </location>
</feature>
<reference evidence="2" key="1">
    <citation type="submission" date="2023-03" db="EMBL/GenBank/DDBJ databases">
        <title>Massive genome expansion in bonnet fungi (Mycena s.s.) driven by repeated elements and novel gene families across ecological guilds.</title>
        <authorList>
            <consortium name="Lawrence Berkeley National Laboratory"/>
            <person name="Harder C.B."/>
            <person name="Miyauchi S."/>
            <person name="Viragh M."/>
            <person name="Kuo A."/>
            <person name="Thoen E."/>
            <person name="Andreopoulos B."/>
            <person name="Lu D."/>
            <person name="Skrede I."/>
            <person name="Drula E."/>
            <person name="Henrissat B."/>
            <person name="Morin E."/>
            <person name="Kohler A."/>
            <person name="Barry K."/>
            <person name="LaButti K."/>
            <person name="Morin E."/>
            <person name="Salamov A."/>
            <person name="Lipzen A."/>
            <person name="Mereny Z."/>
            <person name="Hegedus B."/>
            <person name="Baldrian P."/>
            <person name="Stursova M."/>
            <person name="Weitz H."/>
            <person name="Taylor A."/>
            <person name="Grigoriev I.V."/>
            <person name="Nagy L.G."/>
            <person name="Martin F."/>
            <person name="Kauserud H."/>
        </authorList>
    </citation>
    <scope>NUCLEOTIDE SEQUENCE</scope>
    <source>
        <strain evidence="2">CBHHK200</strain>
    </source>
</reference>
<sequence length="378" mass="41065">MVQRKHCHGSREYNRDRSGVGVRLPVSAWSAVAPFFSNSAELQPHPRLTIRNPIRNTGPIVLLNRSYVLEILRHHLLVAPASSPGIYSHSQLTAALLFELCSVLAPNAQVSTQRILPRVLSTSRHWRLLPEDERVSSRALEELAKKLAKLAIPAPPFSRAMIPLIWISSLHDHPWTTSRGTRTSVRRAIANASCVPKVVRADADAENTAPTLPIPIHADSKTESDDAQHNTNARTSATSVALSPEHPHSSSPRTTTNTNASPLSHSPLLANGSIANAKPRSAPALAVTPFVSSHYLQPRPWRLPQPGTVVLRKPKPSSTAATASTPPRVVLGPKNALDCRLAHNPAARLLPCPISLHTSPQKSSPSKPIVRYSIDLFP</sequence>